<evidence type="ECO:0000256" key="1">
    <source>
        <dbReference type="ARBA" id="ARBA00022679"/>
    </source>
</evidence>
<sequence length="674" mass="69093">MEKLGPGEPQRIGAYRLLARLGAGGMGNVYLARSDRGRTVAVKLIRQELAEQEEFRARFRQEVQAARRVGGYWTAPVLDADTDAAIPWVATGYVAGPSLQTVVGEDHGPLPERSVRILAAGLAHALKDIHAAGLIHRDLKPSNVLVTIDGPRVIDFGIARALETVTDGGLTRTGALVGSPGFMAPEQVRGDRITPACDVFCLGSVLAYAATGDLPFGTANSGVHALMFRIAQEEPNLEALPEGLADLVRDCLRKDPARRPALDDILERTGAEDTVADGRSRDPWLPGMLVAQLGRHAVRLLDTENPDESGPSGAPSSRPSPGAPPPPPASSTPGAVAPVVAPAPGPSAGHAPAPGASPEHASAPGASPEHAPAADDSAPPAPGMPGSAPLDHLPTMVTGSPQTPPPGTPPGTPQTAPPGAPAHPVYGSAQQHPQPAAYGYPQQPPAAWGAPQGAYAPPPGSTPPYGPTPLYGPGPGGPQEPPRRSGRSTAALIVVALVVALGAGGSVYALMSGDGNTRGGGETTASPTAGAPETPDSTPQDPTTEPPTTEDEKPENGAIPTEFIGTWTASIDNDTGRNTRRLTIQQGEVGDTVLALTADGPADDGTYHCVFQAELAETPTTTGPLRIGPSKVTVGEPATSCTPGAATELTVLPDGRLRRVNVNNGDELTYTKQS</sequence>
<comment type="caution">
    <text evidence="9">The sequence shown here is derived from an EMBL/GenBank/DDBJ whole genome shotgun (WGS) entry which is preliminary data.</text>
</comment>
<evidence type="ECO:0000313" key="10">
    <source>
        <dbReference type="Proteomes" id="UP000317378"/>
    </source>
</evidence>
<dbReference type="SUPFAM" id="SSF56112">
    <property type="entry name" value="Protein kinase-like (PK-like)"/>
    <property type="match status" value="1"/>
</dbReference>
<keyword evidence="7" id="KW-0812">Transmembrane</keyword>
<feature type="compositionally biased region" description="Pro residues" evidence="6">
    <location>
        <begin position="456"/>
        <end position="480"/>
    </location>
</feature>
<dbReference type="InterPro" id="IPR008271">
    <property type="entry name" value="Ser/Thr_kinase_AS"/>
</dbReference>
<dbReference type="PANTHER" id="PTHR43289">
    <property type="entry name" value="MITOGEN-ACTIVATED PROTEIN KINASE KINASE KINASE 20-RELATED"/>
    <property type="match status" value="1"/>
</dbReference>
<proteinExistence type="predicted"/>
<feature type="compositionally biased region" description="Pro residues" evidence="6">
    <location>
        <begin position="402"/>
        <end position="421"/>
    </location>
</feature>
<dbReference type="PROSITE" id="PS50011">
    <property type="entry name" value="PROTEIN_KINASE_DOM"/>
    <property type="match status" value="1"/>
</dbReference>
<dbReference type="Proteomes" id="UP000317378">
    <property type="component" value="Unassembled WGS sequence"/>
</dbReference>
<keyword evidence="4 5" id="KW-0067">ATP-binding</keyword>
<feature type="compositionally biased region" description="Low complexity" evidence="6">
    <location>
        <begin position="429"/>
        <end position="455"/>
    </location>
</feature>
<evidence type="ECO:0000259" key="8">
    <source>
        <dbReference type="PROSITE" id="PS50011"/>
    </source>
</evidence>
<dbReference type="InterPro" id="IPR011009">
    <property type="entry name" value="Kinase-like_dom_sf"/>
</dbReference>
<dbReference type="SMART" id="SM00220">
    <property type="entry name" value="S_TKc"/>
    <property type="match status" value="1"/>
</dbReference>
<dbReference type="OrthoDB" id="9762169at2"/>
<dbReference type="InterPro" id="IPR017441">
    <property type="entry name" value="Protein_kinase_ATP_BS"/>
</dbReference>
<evidence type="ECO:0000256" key="7">
    <source>
        <dbReference type="SAM" id="Phobius"/>
    </source>
</evidence>
<dbReference type="InterPro" id="IPR000719">
    <property type="entry name" value="Prot_kinase_dom"/>
</dbReference>
<dbReference type="EMBL" id="VCHX02000326">
    <property type="protein sequence ID" value="TPQ16565.1"/>
    <property type="molecule type" value="Genomic_DNA"/>
</dbReference>
<evidence type="ECO:0000256" key="2">
    <source>
        <dbReference type="ARBA" id="ARBA00022741"/>
    </source>
</evidence>
<feature type="compositionally biased region" description="Low complexity" evidence="6">
    <location>
        <begin position="309"/>
        <end position="320"/>
    </location>
</feature>
<feature type="compositionally biased region" description="Low complexity" evidence="6">
    <location>
        <begin position="331"/>
        <end position="389"/>
    </location>
</feature>
<feature type="binding site" evidence="5">
    <location>
        <position position="43"/>
    </location>
    <ligand>
        <name>ATP</name>
        <dbReference type="ChEBI" id="CHEBI:30616"/>
    </ligand>
</feature>
<dbReference type="CDD" id="cd14014">
    <property type="entry name" value="STKc_PknB_like"/>
    <property type="match status" value="1"/>
</dbReference>
<accession>A0A505D4H9</accession>
<evidence type="ECO:0000313" key="9">
    <source>
        <dbReference type="EMBL" id="TPQ16565.1"/>
    </source>
</evidence>
<keyword evidence="9" id="KW-0723">Serine/threonine-protein kinase</keyword>
<evidence type="ECO:0000256" key="6">
    <source>
        <dbReference type="SAM" id="MobiDB-lite"/>
    </source>
</evidence>
<dbReference type="Gene3D" id="3.30.200.20">
    <property type="entry name" value="Phosphorylase Kinase, domain 1"/>
    <property type="match status" value="1"/>
</dbReference>
<keyword evidence="2 5" id="KW-0547">Nucleotide-binding</keyword>
<dbReference type="RefSeq" id="WP_119105662.1">
    <property type="nucleotide sequence ID" value="NZ_QXMJ01000326.1"/>
</dbReference>
<organism evidence="9 10">
    <name type="scientific">Streptomyces sporangiiformans</name>
    <dbReference type="NCBI Taxonomy" id="2315329"/>
    <lineage>
        <taxon>Bacteria</taxon>
        <taxon>Bacillati</taxon>
        <taxon>Actinomycetota</taxon>
        <taxon>Actinomycetes</taxon>
        <taxon>Kitasatosporales</taxon>
        <taxon>Streptomycetaceae</taxon>
        <taxon>Streptomyces</taxon>
    </lineage>
</organism>
<reference evidence="9 10" key="1">
    <citation type="submission" date="2019-06" db="EMBL/GenBank/DDBJ databases">
        <title>Streptomyces sporangiiformans sp. nov., a novel actinomycete isolated from soil in Mount Song.</title>
        <authorList>
            <person name="Han L."/>
        </authorList>
    </citation>
    <scope>NUCLEOTIDE SEQUENCE [LARGE SCALE GENOMIC DNA]</scope>
    <source>
        <strain evidence="9 10">NEAU-SSA 1</strain>
    </source>
</reference>
<feature type="transmembrane region" description="Helical" evidence="7">
    <location>
        <begin position="490"/>
        <end position="511"/>
    </location>
</feature>
<gene>
    <name evidence="9" type="ORF">FGD71_041015</name>
</gene>
<evidence type="ECO:0000256" key="5">
    <source>
        <dbReference type="PROSITE-ProRule" id="PRU10141"/>
    </source>
</evidence>
<feature type="compositionally biased region" description="Pro residues" evidence="6">
    <location>
        <begin position="321"/>
        <end position="330"/>
    </location>
</feature>
<dbReference type="GO" id="GO:0005524">
    <property type="term" value="F:ATP binding"/>
    <property type="evidence" value="ECO:0007669"/>
    <property type="project" value="UniProtKB-UniRule"/>
</dbReference>
<dbReference type="Pfam" id="PF00069">
    <property type="entry name" value="Pkinase"/>
    <property type="match status" value="1"/>
</dbReference>
<feature type="region of interest" description="Disordered" evidence="6">
    <location>
        <begin position="303"/>
        <end position="487"/>
    </location>
</feature>
<dbReference type="GO" id="GO:0004674">
    <property type="term" value="F:protein serine/threonine kinase activity"/>
    <property type="evidence" value="ECO:0007669"/>
    <property type="project" value="UniProtKB-KW"/>
</dbReference>
<dbReference type="PANTHER" id="PTHR43289:SF34">
    <property type="entry name" value="SERINE_THREONINE-PROTEIN KINASE YBDM-RELATED"/>
    <property type="match status" value="1"/>
</dbReference>
<protein>
    <submittedName>
        <fullName evidence="9">Serine/threonine protein kinase</fullName>
    </submittedName>
</protein>
<evidence type="ECO:0000256" key="3">
    <source>
        <dbReference type="ARBA" id="ARBA00022777"/>
    </source>
</evidence>
<feature type="region of interest" description="Disordered" evidence="6">
    <location>
        <begin position="516"/>
        <end position="563"/>
    </location>
</feature>
<feature type="compositionally biased region" description="Low complexity" evidence="6">
    <location>
        <begin position="532"/>
        <end position="547"/>
    </location>
</feature>
<dbReference type="AlphaFoldDB" id="A0A505D4H9"/>
<keyword evidence="3 9" id="KW-0418">Kinase</keyword>
<keyword evidence="7" id="KW-1133">Transmembrane helix</keyword>
<evidence type="ECO:0000256" key="4">
    <source>
        <dbReference type="ARBA" id="ARBA00022840"/>
    </source>
</evidence>
<name>A0A505D4H9_9ACTN</name>
<dbReference type="Gene3D" id="1.10.510.10">
    <property type="entry name" value="Transferase(Phosphotransferase) domain 1"/>
    <property type="match status" value="1"/>
</dbReference>
<keyword evidence="7" id="KW-0472">Membrane</keyword>
<dbReference type="PROSITE" id="PS00108">
    <property type="entry name" value="PROTEIN_KINASE_ST"/>
    <property type="match status" value="1"/>
</dbReference>
<dbReference type="PROSITE" id="PS00107">
    <property type="entry name" value="PROTEIN_KINASE_ATP"/>
    <property type="match status" value="1"/>
</dbReference>
<feature type="domain" description="Protein kinase" evidence="8">
    <location>
        <begin position="15"/>
        <end position="285"/>
    </location>
</feature>
<keyword evidence="1" id="KW-0808">Transferase</keyword>
<keyword evidence="10" id="KW-1185">Reference proteome</keyword>